<evidence type="ECO:0000313" key="2">
    <source>
        <dbReference type="Proteomes" id="UP000680714"/>
    </source>
</evidence>
<dbReference type="RefSeq" id="WP_211552012.1">
    <property type="nucleotide sequence ID" value="NZ_JAGTUF010000037.1"/>
</dbReference>
<reference evidence="1 2" key="1">
    <citation type="submission" date="2021-04" db="EMBL/GenBank/DDBJ databases">
        <title>Magnetospirillum sulfuroxidans sp. nov., a facultative chemolithoautotrophic sulfur-oxidizing alphaproteobacterium isolated from freshwater sediment and proposals for Paramagetospirillum gen. nov., and Magnetospirillaceae fam. nov.</title>
        <authorList>
            <person name="Koziaeva V."/>
            <person name="Geelhoed J.S."/>
            <person name="Sorokin D.Y."/>
            <person name="Grouzdev D.S."/>
        </authorList>
    </citation>
    <scope>NUCLEOTIDE SEQUENCE [LARGE SCALE GENOMIC DNA]</scope>
    <source>
        <strain evidence="1 2">J10</strain>
    </source>
</reference>
<gene>
    <name evidence="1" type="ORF">KEC16_19310</name>
</gene>
<accession>A0ABS5IHH7</accession>
<dbReference type="EMBL" id="JAGTUF010000037">
    <property type="protein sequence ID" value="MBR9973880.1"/>
    <property type="molecule type" value="Genomic_DNA"/>
</dbReference>
<keyword evidence="2" id="KW-1185">Reference proteome</keyword>
<proteinExistence type="predicted"/>
<evidence type="ECO:0000313" key="1">
    <source>
        <dbReference type="EMBL" id="MBR9973880.1"/>
    </source>
</evidence>
<sequence>MKRSRTITLGFDRKPATLQEVIEAAIAGTIAAAKNRHPQTISNLAIQQRIA</sequence>
<comment type="caution">
    <text evidence="1">The sequence shown here is derived from an EMBL/GenBank/DDBJ whole genome shotgun (WGS) entry which is preliminary data.</text>
</comment>
<dbReference type="Proteomes" id="UP000680714">
    <property type="component" value="Unassembled WGS sequence"/>
</dbReference>
<name>A0ABS5IHH7_9PROT</name>
<protein>
    <submittedName>
        <fullName evidence="1">Uncharacterized protein</fullName>
    </submittedName>
</protein>
<organism evidence="1 2">
    <name type="scientific">Magnetospirillum sulfuroxidans</name>
    <dbReference type="NCBI Taxonomy" id="611300"/>
    <lineage>
        <taxon>Bacteria</taxon>
        <taxon>Pseudomonadati</taxon>
        <taxon>Pseudomonadota</taxon>
        <taxon>Alphaproteobacteria</taxon>
        <taxon>Rhodospirillales</taxon>
        <taxon>Rhodospirillaceae</taxon>
        <taxon>Magnetospirillum</taxon>
    </lineage>
</organism>